<dbReference type="Proteomes" id="UP000293547">
    <property type="component" value="Unassembled WGS sequence"/>
</dbReference>
<reference evidence="1 2" key="1">
    <citation type="journal article" date="2019" name="bioRxiv">
        <title>Genomics, evolutionary history and diagnostics of the Alternaria alternata species group including apple and Asian pear pathotypes.</title>
        <authorList>
            <person name="Armitage A.D."/>
            <person name="Cockerton H.M."/>
            <person name="Sreenivasaprasad S."/>
            <person name="Woodhall J.W."/>
            <person name="Lane C.R."/>
            <person name="Harrison R.J."/>
            <person name="Clarkson J.P."/>
        </authorList>
    </citation>
    <scope>NUCLEOTIDE SEQUENCE [LARGE SCALE GENOMIC DNA]</scope>
    <source>
        <strain evidence="1 2">FERA 650</strain>
    </source>
</reference>
<dbReference type="EMBL" id="PDWZ02000014">
    <property type="protein sequence ID" value="KAB2099947.1"/>
    <property type="molecule type" value="Genomic_DNA"/>
</dbReference>
<gene>
    <name evidence="1" type="ORF">AG0111_0g11801</name>
</gene>
<sequence>MSLPELKAILGPKEKQLVKRLRRKLHNHQTRQTKARSWRKAVWSFTQ</sequence>
<evidence type="ECO:0000313" key="2">
    <source>
        <dbReference type="Proteomes" id="UP000293547"/>
    </source>
</evidence>
<comment type="caution">
    <text evidence="1">The sequence shown here is derived from an EMBL/GenBank/DDBJ whole genome shotgun (WGS) entry which is preliminary data.</text>
</comment>
<evidence type="ECO:0000313" key="1">
    <source>
        <dbReference type="EMBL" id="KAB2099947.1"/>
    </source>
</evidence>
<accession>A0ACB6F688</accession>
<protein>
    <submittedName>
        <fullName evidence="1">Uncharacterized protein</fullName>
    </submittedName>
</protein>
<organism evidence="1 2">
    <name type="scientific">Alternaria gaisen</name>
    <dbReference type="NCBI Taxonomy" id="167740"/>
    <lineage>
        <taxon>Eukaryota</taxon>
        <taxon>Fungi</taxon>
        <taxon>Dikarya</taxon>
        <taxon>Ascomycota</taxon>
        <taxon>Pezizomycotina</taxon>
        <taxon>Dothideomycetes</taxon>
        <taxon>Pleosporomycetidae</taxon>
        <taxon>Pleosporales</taxon>
        <taxon>Pleosporineae</taxon>
        <taxon>Pleosporaceae</taxon>
        <taxon>Alternaria</taxon>
        <taxon>Alternaria sect. Alternaria</taxon>
    </lineage>
</organism>
<name>A0ACB6F688_9PLEO</name>
<proteinExistence type="predicted"/>
<keyword evidence="2" id="KW-1185">Reference proteome</keyword>